<feature type="compositionally biased region" description="Basic and acidic residues" evidence="2">
    <location>
        <begin position="48"/>
        <end position="67"/>
    </location>
</feature>
<dbReference type="Proteomes" id="UP000007797">
    <property type="component" value="Unassembled WGS sequence"/>
</dbReference>
<dbReference type="OrthoDB" id="1919336at2759"/>
<feature type="region of interest" description="Disordered" evidence="2">
    <location>
        <begin position="1"/>
        <end position="25"/>
    </location>
</feature>
<feature type="compositionally biased region" description="Basic residues" evidence="2">
    <location>
        <begin position="161"/>
        <end position="177"/>
    </location>
</feature>
<feature type="domain" description="HMG box" evidence="3">
    <location>
        <begin position="101"/>
        <end position="157"/>
    </location>
</feature>
<dbReference type="STRING" id="1054147.F4PV17"/>
<organism evidence="4 5">
    <name type="scientific">Cavenderia fasciculata</name>
    <name type="common">Slime mold</name>
    <name type="synonym">Dictyostelium fasciculatum</name>
    <dbReference type="NCBI Taxonomy" id="261658"/>
    <lineage>
        <taxon>Eukaryota</taxon>
        <taxon>Amoebozoa</taxon>
        <taxon>Evosea</taxon>
        <taxon>Eumycetozoa</taxon>
        <taxon>Dictyostelia</taxon>
        <taxon>Acytosteliales</taxon>
        <taxon>Cavenderiaceae</taxon>
        <taxon>Cavenderia</taxon>
    </lineage>
</organism>
<dbReference type="OMA" id="TQMEEYE"/>
<dbReference type="InterPro" id="IPR036910">
    <property type="entry name" value="HMG_box_dom_sf"/>
</dbReference>
<dbReference type="AlphaFoldDB" id="F4PV17"/>
<evidence type="ECO:0000259" key="3">
    <source>
        <dbReference type="PROSITE" id="PS50118"/>
    </source>
</evidence>
<keyword evidence="5" id="KW-1185">Reference proteome</keyword>
<dbReference type="GO" id="GO:0005634">
    <property type="term" value="C:nucleus"/>
    <property type="evidence" value="ECO:0007669"/>
    <property type="project" value="UniProtKB-UniRule"/>
</dbReference>
<proteinExistence type="predicted"/>
<sequence length="347" mass="39617">MAPKSKKQQQQPTTAPTAAVAEEKELTVDDEVSEVNRQLMKIKLQKKQKQEEHEREIKRKQQDEQHAGNHHGSSSSSSKGGDHVAPIIQDGLVSGVKRSKPSAPIPAFQYFREENPKRANGWLLEKWKEMEEGEKRPYYTKAEEDKQRYKLQMEEYEKIHAKVVHHKVQKKDKKKSAKKNDDSGGSGSEDTPSHQDKESQESDEDHQPGKRLTKKGKKKLAAKLSTSPKPASHLSTKKNQVNDTSGQLSLLSASVKALSNQNRKYNEEDDDDEDEDDDEDDEDEDDEDDDEDEDDEEGEEGEEVDYGVYDDEEDEGYAEMKRGFKHQAGGNQKNRDHKLRSGKRWNS</sequence>
<evidence type="ECO:0000313" key="5">
    <source>
        <dbReference type="Proteomes" id="UP000007797"/>
    </source>
</evidence>
<feature type="compositionally biased region" description="Basic and acidic residues" evidence="2">
    <location>
        <begin position="191"/>
        <end position="208"/>
    </location>
</feature>
<feature type="compositionally biased region" description="Polar residues" evidence="2">
    <location>
        <begin position="233"/>
        <end position="247"/>
    </location>
</feature>
<dbReference type="InterPro" id="IPR009071">
    <property type="entry name" value="HMG_box_dom"/>
</dbReference>
<dbReference type="GO" id="GO:0003677">
    <property type="term" value="F:DNA binding"/>
    <property type="evidence" value="ECO:0007669"/>
    <property type="project" value="UniProtKB-UniRule"/>
</dbReference>
<feature type="DNA-binding region" description="HMG box" evidence="1">
    <location>
        <begin position="101"/>
        <end position="157"/>
    </location>
</feature>
<feature type="region of interest" description="Disordered" evidence="2">
    <location>
        <begin position="42"/>
        <end position="87"/>
    </location>
</feature>
<feature type="compositionally biased region" description="Basic residues" evidence="2">
    <location>
        <begin position="209"/>
        <end position="221"/>
    </location>
</feature>
<feature type="compositionally biased region" description="Low complexity" evidence="2">
    <location>
        <begin position="248"/>
        <end position="259"/>
    </location>
</feature>
<dbReference type="PROSITE" id="PS50118">
    <property type="entry name" value="HMG_BOX_2"/>
    <property type="match status" value="1"/>
</dbReference>
<keyword evidence="1" id="KW-0539">Nucleus</keyword>
<dbReference type="Gene3D" id="1.10.30.10">
    <property type="entry name" value="High mobility group box domain"/>
    <property type="match status" value="1"/>
</dbReference>
<evidence type="ECO:0000256" key="1">
    <source>
        <dbReference type="PROSITE-ProRule" id="PRU00267"/>
    </source>
</evidence>
<name>F4PV17_CACFS</name>
<evidence type="ECO:0000256" key="2">
    <source>
        <dbReference type="SAM" id="MobiDB-lite"/>
    </source>
</evidence>
<dbReference type="SUPFAM" id="SSF47095">
    <property type="entry name" value="HMG-box"/>
    <property type="match status" value="1"/>
</dbReference>
<keyword evidence="1" id="KW-0238">DNA-binding</keyword>
<feature type="compositionally biased region" description="Acidic residues" evidence="2">
    <location>
        <begin position="267"/>
        <end position="317"/>
    </location>
</feature>
<dbReference type="RefSeq" id="XP_004358983.1">
    <property type="nucleotide sequence ID" value="XM_004358926.1"/>
</dbReference>
<dbReference type="GeneID" id="14873201"/>
<dbReference type="EMBL" id="GL883010">
    <property type="protein sequence ID" value="EGG21133.1"/>
    <property type="molecule type" value="Genomic_DNA"/>
</dbReference>
<accession>F4PV17</accession>
<protein>
    <submittedName>
        <fullName evidence="4">High mobility group box-containing protein</fullName>
    </submittedName>
</protein>
<gene>
    <name evidence="4" type="ORF">DFA_01008</name>
</gene>
<feature type="compositionally biased region" description="Basic residues" evidence="2">
    <location>
        <begin position="335"/>
        <end position="347"/>
    </location>
</feature>
<dbReference type="SMART" id="SM00398">
    <property type="entry name" value="HMG"/>
    <property type="match status" value="1"/>
</dbReference>
<dbReference type="KEGG" id="dfa:DFA_01008"/>
<reference evidence="5" key="1">
    <citation type="journal article" date="2011" name="Genome Res.">
        <title>Phylogeny-wide analysis of social amoeba genomes highlights ancient origins for complex intercellular communication.</title>
        <authorList>
            <person name="Heidel A.J."/>
            <person name="Lawal H.M."/>
            <person name="Felder M."/>
            <person name="Schilde C."/>
            <person name="Helps N.R."/>
            <person name="Tunggal B."/>
            <person name="Rivero F."/>
            <person name="John U."/>
            <person name="Schleicher M."/>
            <person name="Eichinger L."/>
            <person name="Platzer M."/>
            <person name="Noegel A.A."/>
            <person name="Schaap P."/>
            <person name="Gloeckner G."/>
        </authorList>
    </citation>
    <scope>NUCLEOTIDE SEQUENCE [LARGE SCALE GENOMIC DNA]</scope>
    <source>
        <strain evidence="5">SH3</strain>
    </source>
</reference>
<feature type="compositionally biased region" description="Low complexity" evidence="2">
    <location>
        <begin position="8"/>
        <end position="19"/>
    </location>
</feature>
<feature type="region of interest" description="Disordered" evidence="2">
    <location>
        <begin position="161"/>
        <end position="347"/>
    </location>
</feature>
<evidence type="ECO:0000313" key="4">
    <source>
        <dbReference type="EMBL" id="EGG21133.1"/>
    </source>
</evidence>